<dbReference type="PANTHER" id="PTHR45588:SF1">
    <property type="entry name" value="WW DOMAIN-CONTAINING PROTEIN"/>
    <property type="match status" value="1"/>
</dbReference>
<evidence type="ECO:0000313" key="3">
    <source>
        <dbReference type="EMBL" id="MDQ0585107.1"/>
    </source>
</evidence>
<feature type="region of interest" description="Disordered" evidence="2">
    <location>
        <begin position="1"/>
        <end position="23"/>
    </location>
</feature>
<dbReference type="PANTHER" id="PTHR45588">
    <property type="entry name" value="TPR DOMAIN-CONTAINING PROTEIN"/>
    <property type="match status" value="1"/>
</dbReference>
<dbReference type="Gene3D" id="1.25.40.10">
    <property type="entry name" value="Tetratricopeptide repeat domain"/>
    <property type="match status" value="2"/>
</dbReference>
<proteinExistence type="predicted"/>
<protein>
    <submittedName>
        <fullName evidence="3">Tetratricopeptide (TPR) repeat protein</fullName>
    </submittedName>
</protein>
<dbReference type="SUPFAM" id="SSF48452">
    <property type="entry name" value="TPR-like"/>
    <property type="match status" value="2"/>
</dbReference>
<accession>A0ABU0P134</accession>
<evidence type="ECO:0000256" key="1">
    <source>
        <dbReference type="PROSITE-ProRule" id="PRU00339"/>
    </source>
</evidence>
<reference evidence="3 4" key="1">
    <citation type="submission" date="2023-07" db="EMBL/GenBank/DDBJ databases">
        <title>Comparative genomics of wheat-associated soil bacteria to identify genetic determinants of phenazine resistance.</title>
        <authorList>
            <person name="Mouncey N."/>
        </authorList>
    </citation>
    <scope>NUCLEOTIDE SEQUENCE [LARGE SCALE GENOMIC DNA]</scope>
    <source>
        <strain evidence="3 4">B2I6</strain>
    </source>
</reference>
<feature type="repeat" description="TPR" evidence="1">
    <location>
        <begin position="39"/>
        <end position="72"/>
    </location>
</feature>
<dbReference type="RefSeq" id="WP_307166828.1">
    <property type="nucleotide sequence ID" value="NZ_JAUSWV010000002.1"/>
</dbReference>
<dbReference type="PROSITE" id="PS50005">
    <property type="entry name" value="TPR"/>
    <property type="match status" value="1"/>
</dbReference>
<dbReference type="SMART" id="SM00028">
    <property type="entry name" value="TPR"/>
    <property type="match status" value="2"/>
</dbReference>
<gene>
    <name evidence="3" type="ORF">QF030_007285</name>
</gene>
<keyword evidence="4" id="KW-1185">Reference proteome</keyword>
<sequence length="603" mass="66609">MEHTASTQHPQQHTQRTTSGDYYDLGTHGRSVTTSSAEAQLWFDRGLVWSYAFHHEEAVVCFEAAVRADPDCAMAHWGIAYALGPNYNKPWEFFDDQDLARTVARTHEAVELAHAKAGAATPVERALIGALRARCPQSRPAEDCSVWNEPYADAMRAVHELAPDDLDVAALYADALMNLTPWQLWDLRTGRPAEGARTPEAKAVLDRALADEAAATHPGVLHFYIHLMEMSPTPEAALQVADRLRGLVPDAGHLQHMPSHLDVLCGDYRRVVTDNTAAIAADEKYRTRSGAMNFYTLYRSHDYHFKIYGAMFLGRYGTALETAERLEASIPEELLRVQSPPMADWLEAFRTMRFHVLIRFGRWQDVLDVPPPADPVLHSVTTAMRHYARGVALSATGRIAEAEAERALFRSAADRVPETRMLFNNTCRDILAIASAMLDGELEYRKGNHDLAFAALERSVELDDRLPYDEPWGWMQPTRHAYGALLLEQGRIEEAEAVYRADLGLDDTLPRPSQHPGNVWSLHGYHECLVRLGKEAEARIVAQQLKFATALADVPVRASCFCRLDADTGTDTDAGSGGDAGKGTDTGAGTGTSVTSGCCAMDN</sequence>
<evidence type="ECO:0000256" key="2">
    <source>
        <dbReference type="SAM" id="MobiDB-lite"/>
    </source>
</evidence>
<dbReference type="Proteomes" id="UP001230654">
    <property type="component" value="Unassembled WGS sequence"/>
</dbReference>
<comment type="caution">
    <text evidence="3">The sequence shown here is derived from an EMBL/GenBank/DDBJ whole genome shotgun (WGS) entry which is preliminary data.</text>
</comment>
<feature type="compositionally biased region" description="Low complexity" evidence="2">
    <location>
        <begin position="7"/>
        <end position="18"/>
    </location>
</feature>
<keyword evidence="1" id="KW-0802">TPR repeat</keyword>
<dbReference type="EMBL" id="JAUSWV010000002">
    <property type="protein sequence ID" value="MDQ0585107.1"/>
    <property type="molecule type" value="Genomic_DNA"/>
</dbReference>
<dbReference type="InterPro" id="IPR019734">
    <property type="entry name" value="TPR_rpt"/>
</dbReference>
<organism evidence="3 4">
    <name type="scientific">Streptomyces rishiriensis</name>
    <dbReference type="NCBI Taxonomy" id="68264"/>
    <lineage>
        <taxon>Bacteria</taxon>
        <taxon>Bacillati</taxon>
        <taxon>Actinomycetota</taxon>
        <taxon>Actinomycetes</taxon>
        <taxon>Kitasatosporales</taxon>
        <taxon>Streptomycetaceae</taxon>
        <taxon>Streptomyces</taxon>
    </lineage>
</organism>
<name>A0ABU0P134_STRRH</name>
<dbReference type="InterPro" id="IPR011990">
    <property type="entry name" value="TPR-like_helical_dom_sf"/>
</dbReference>
<evidence type="ECO:0000313" key="4">
    <source>
        <dbReference type="Proteomes" id="UP001230654"/>
    </source>
</evidence>